<accession>A0A1M6WGQ6</accession>
<dbReference type="RefSeq" id="WP_139264852.1">
    <property type="nucleotide sequence ID" value="NZ_FQZU01000038.1"/>
</dbReference>
<gene>
    <name evidence="1" type="ORF">SAMN02745216_04324</name>
</gene>
<dbReference type="OrthoDB" id="10020932at2"/>
<organism evidence="1 2">
    <name type="scientific">Desulfatibacillum alkenivorans DSM 16219</name>
    <dbReference type="NCBI Taxonomy" id="1121393"/>
    <lineage>
        <taxon>Bacteria</taxon>
        <taxon>Pseudomonadati</taxon>
        <taxon>Thermodesulfobacteriota</taxon>
        <taxon>Desulfobacteria</taxon>
        <taxon>Desulfobacterales</taxon>
        <taxon>Desulfatibacillaceae</taxon>
        <taxon>Desulfatibacillum</taxon>
    </lineage>
</organism>
<proteinExistence type="predicted"/>
<evidence type="ECO:0000313" key="2">
    <source>
        <dbReference type="Proteomes" id="UP000183994"/>
    </source>
</evidence>
<dbReference type="AlphaFoldDB" id="A0A1M6WGQ6"/>
<dbReference type="Proteomes" id="UP000183994">
    <property type="component" value="Unassembled WGS sequence"/>
</dbReference>
<dbReference type="EMBL" id="FQZU01000038">
    <property type="protein sequence ID" value="SHK92868.1"/>
    <property type="molecule type" value="Genomic_DNA"/>
</dbReference>
<reference evidence="2" key="1">
    <citation type="submission" date="2016-11" db="EMBL/GenBank/DDBJ databases">
        <authorList>
            <person name="Varghese N."/>
            <person name="Submissions S."/>
        </authorList>
    </citation>
    <scope>NUCLEOTIDE SEQUENCE [LARGE SCALE GENOMIC DNA]</scope>
    <source>
        <strain evidence="2">DSM 16219</strain>
    </source>
</reference>
<protein>
    <submittedName>
        <fullName evidence="1">Uncharacterized protein</fullName>
    </submittedName>
</protein>
<name>A0A1M6WGQ6_9BACT</name>
<evidence type="ECO:0000313" key="1">
    <source>
        <dbReference type="EMBL" id="SHK92868.1"/>
    </source>
</evidence>
<sequence length="67" mass="7078">MDERTCDCTLENITGDSACSIANGRTMAISGVEVDFSGTSCANPCVTVTVRGRSVQMSLEDAVAMLW</sequence>
<keyword evidence="2" id="KW-1185">Reference proteome</keyword>